<dbReference type="AlphaFoldDB" id="A0A9W6REX9"/>
<proteinExistence type="predicted"/>
<organism evidence="3 4">
    <name type="scientific">Actinoallomurus iriomotensis</name>
    <dbReference type="NCBI Taxonomy" id="478107"/>
    <lineage>
        <taxon>Bacteria</taxon>
        <taxon>Bacillati</taxon>
        <taxon>Actinomycetota</taxon>
        <taxon>Actinomycetes</taxon>
        <taxon>Streptosporangiales</taxon>
        <taxon>Thermomonosporaceae</taxon>
        <taxon>Actinoallomurus</taxon>
    </lineage>
</organism>
<evidence type="ECO:0000313" key="3">
    <source>
        <dbReference type="EMBL" id="GLY74606.1"/>
    </source>
</evidence>
<keyword evidence="2" id="KW-0732">Signal</keyword>
<feature type="chain" id="PRO_5040855389" description="Polymorphic outer membrane protein" evidence="2">
    <location>
        <begin position="30"/>
        <end position="308"/>
    </location>
</feature>
<dbReference type="Gene3D" id="2.160.20.20">
    <property type="match status" value="1"/>
</dbReference>
<evidence type="ECO:0008006" key="5">
    <source>
        <dbReference type="Google" id="ProtNLM"/>
    </source>
</evidence>
<dbReference type="InterPro" id="IPR012332">
    <property type="entry name" value="Autotransporter_pectin_lyase_C"/>
</dbReference>
<gene>
    <name evidence="3" type="ORF">Airi01_028730</name>
</gene>
<feature type="region of interest" description="Disordered" evidence="1">
    <location>
        <begin position="157"/>
        <end position="191"/>
    </location>
</feature>
<feature type="signal peptide" evidence="2">
    <location>
        <begin position="1"/>
        <end position="29"/>
    </location>
</feature>
<evidence type="ECO:0000256" key="2">
    <source>
        <dbReference type="SAM" id="SignalP"/>
    </source>
</evidence>
<name>A0A9W6REX9_9ACTN</name>
<dbReference type="InterPro" id="IPR011050">
    <property type="entry name" value="Pectin_lyase_fold/virulence"/>
</dbReference>
<dbReference type="EMBL" id="BSTJ01000003">
    <property type="protein sequence ID" value="GLY74606.1"/>
    <property type="molecule type" value="Genomic_DNA"/>
</dbReference>
<accession>A0A9W6REX9</accession>
<feature type="compositionally biased region" description="Polar residues" evidence="1">
    <location>
        <begin position="157"/>
        <end position="186"/>
    </location>
</feature>
<evidence type="ECO:0000313" key="4">
    <source>
        <dbReference type="Proteomes" id="UP001165135"/>
    </source>
</evidence>
<reference evidence="3" key="1">
    <citation type="submission" date="2023-03" db="EMBL/GenBank/DDBJ databases">
        <title>Actinoallomurus iriomotensis NBRC 103681.</title>
        <authorList>
            <person name="Ichikawa N."/>
            <person name="Sato H."/>
            <person name="Tonouchi N."/>
        </authorList>
    </citation>
    <scope>NUCLEOTIDE SEQUENCE</scope>
    <source>
        <strain evidence="3">NBRC 103681</strain>
    </source>
</reference>
<comment type="caution">
    <text evidence="3">The sequence shown here is derived from an EMBL/GenBank/DDBJ whole genome shotgun (WGS) entry which is preliminary data.</text>
</comment>
<sequence>MGSTMRKCGGIATAALMMTGMAAVPPAHARQVVRVPCSAPALVNAVAAANQTGEGVLVLDTGCNYVLTAPSATGRGPDGLLINADVELIGGSGTQISRSATAAPFRIIEVAAGAFLDLENTTITGGLTNNTVPSNDTGGGILNSRGTTTLYRSTITGNTADNGAGVSNDSGRLDLNQSSINDNTTRAGGGGGGGVYNDGALNMQNSVIRHNHANTNGGGLYNGQGGSTETVGSTVDLNTAGAQGGGVYNAPDGRLLLQSTNITLNSATSGGGIFNAGLPSRVNLIASAVTSNTPNNCVPVGTIRNCTG</sequence>
<dbReference type="SUPFAM" id="SSF51126">
    <property type="entry name" value="Pectin lyase-like"/>
    <property type="match status" value="1"/>
</dbReference>
<protein>
    <recommendedName>
        <fullName evidence="5">Polymorphic outer membrane protein</fullName>
    </recommendedName>
</protein>
<evidence type="ECO:0000256" key="1">
    <source>
        <dbReference type="SAM" id="MobiDB-lite"/>
    </source>
</evidence>
<dbReference type="Proteomes" id="UP001165135">
    <property type="component" value="Unassembled WGS sequence"/>
</dbReference>